<dbReference type="PANTHER" id="PTHR23074:SF86">
    <property type="entry name" value="SPASTIN"/>
    <property type="match status" value="1"/>
</dbReference>
<dbReference type="GO" id="GO:0008568">
    <property type="term" value="F:microtubule severing ATPase activity"/>
    <property type="evidence" value="ECO:0007669"/>
    <property type="project" value="UniProtKB-EC"/>
</dbReference>
<evidence type="ECO:0000256" key="10">
    <source>
        <dbReference type="ARBA" id="ARBA00038871"/>
    </source>
</evidence>
<feature type="compositionally biased region" description="Polar residues" evidence="12">
    <location>
        <begin position="152"/>
        <end position="162"/>
    </location>
</feature>
<evidence type="ECO:0000256" key="5">
    <source>
        <dbReference type="ARBA" id="ARBA00022840"/>
    </source>
</evidence>
<dbReference type="Pfam" id="PF09336">
    <property type="entry name" value="Vps4_C"/>
    <property type="match status" value="1"/>
</dbReference>
<organism evidence="15 16">
    <name type="scientific">Buteo japonicus</name>
    <dbReference type="NCBI Taxonomy" id="224669"/>
    <lineage>
        <taxon>Eukaryota</taxon>
        <taxon>Metazoa</taxon>
        <taxon>Chordata</taxon>
        <taxon>Craniata</taxon>
        <taxon>Vertebrata</taxon>
        <taxon>Euteleostomi</taxon>
        <taxon>Archelosauria</taxon>
        <taxon>Archosauria</taxon>
        <taxon>Dinosauria</taxon>
        <taxon>Saurischia</taxon>
        <taxon>Theropoda</taxon>
        <taxon>Coelurosauria</taxon>
        <taxon>Aves</taxon>
        <taxon>Neognathae</taxon>
        <taxon>Neoaves</taxon>
        <taxon>Telluraves</taxon>
        <taxon>Accipitrimorphae</taxon>
        <taxon>Accipitriformes</taxon>
        <taxon>Accipitridae</taxon>
        <taxon>Accipitrinae</taxon>
        <taxon>Buteo</taxon>
    </lineage>
</organism>
<feature type="region of interest" description="Disordered" evidence="12">
    <location>
        <begin position="112"/>
        <end position="197"/>
    </location>
</feature>
<feature type="compositionally biased region" description="Polar residues" evidence="12">
    <location>
        <begin position="179"/>
        <end position="190"/>
    </location>
</feature>
<evidence type="ECO:0000313" key="15">
    <source>
        <dbReference type="Ensembl" id="ENSBJAP00000015061.1"/>
    </source>
</evidence>
<evidence type="ECO:0000256" key="2">
    <source>
        <dbReference type="ARBA" id="ARBA00022490"/>
    </source>
</evidence>
<evidence type="ECO:0000256" key="11">
    <source>
        <dbReference type="RuleBase" id="RU003651"/>
    </source>
</evidence>
<evidence type="ECO:0000256" key="8">
    <source>
        <dbReference type="ARBA" id="ARBA00023235"/>
    </source>
</evidence>
<dbReference type="FunFam" id="1.20.58.80:FF:000006">
    <property type="entry name" value="Spastin"/>
    <property type="match status" value="1"/>
</dbReference>
<dbReference type="Gene3D" id="3.40.50.300">
    <property type="entry name" value="P-loop containing nucleotide triphosphate hydrolases"/>
    <property type="match status" value="1"/>
</dbReference>
<dbReference type="Ensembl" id="ENSBJAT00000015471.1">
    <property type="protein sequence ID" value="ENSBJAP00000015061.1"/>
    <property type="gene ID" value="ENSBJAG00000009990.1"/>
</dbReference>
<dbReference type="Gene3D" id="1.20.58.80">
    <property type="entry name" value="Phosphotransferase system, lactose/cellobiose-type IIA subunit"/>
    <property type="match status" value="1"/>
</dbReference>
<keyword evidence="16" id="KW-1185">Reference proteome</keyword>
<keyword evidence="8" id="KW-0413">Isomerase</keyword>
<dbReference type="GO" id="GO:0016887">
    <property type="term" value="F:ATP hydrolysis activity"/>
    <property type="evidence" value="ECO:0007669"/>
    <property type="project" value="InterPro"/>
</dbReference>
<comment type="similarity">
    <text evidence="1 11">Belongs to the AAA ATPase family.</text>
</comment>
<dbReference type="PROSITE" id="PS00674">
    <property type="entry name" value="AAA"/>
    <property type="match status" value="1"/>
</dbReference>
<dbReference type="InterPro" id="IPR015415">
    <property type="entry name" value="Spast_Vps4_C"/>
</dbReference>
<proteinExistence type="inferred from homology"/>
<feature type="domain" description="AAA+ ATPase" evidence="14">
    <location>
        <begin position="258"/>
        <end position="378"/>
    </location>
</feature>
<evidence type="ECO:0000256" key="12">
    <source>
        <dbReference type="SAM" id="MobiDB-lite"/>
    </source>
</evidence>
<dbReference type="InterPro" id="IPR041569">
    <property type="entry name" value="AAA_lid_3"/>
</dbReference>
<evidence type="ECO:0000256" key="13">
    <source>
        <dbReference type="SAM" id="SignalP"/>
    </source>
</evidence>
<dbReference type="SUPFAM" id="SSF52540">
    <property type="entry name" value="P-loop containing nucleoside triphosphate hydrolases"/>
    <property type="match status" value="1"/>
</dbReference>
<dbReference type="GO" id="GO:0005524">
    <property type="term" value="F:ATP binding"/>
    <property type="evidence" value="ECO:0007669"/>
    <property type="project" value="UniProtKB-KW"/>
</dbReference>
<dbReference type="AlphaFoldDB" id="A0A8C0BCI0"/>
<dbReference type="Pfam" id="PF17862">
    <property type="entry name" value="AAA_lid_3"/>
    <property type="match status" value="1"/>
</dbReference>
<evidence type="ECO:0000256" key="4">
    <source>
        <dbReference type="ARBA" id="ARBA00022741"/>
    </source>
</evidence>
<dbReference type="GO" id="GO:0005874">
    <property type="term" value="C:microtubule"/>
    <property type="evidence" value="ECO:0007669"/>
    <property type="project" value="UniProtKB-KW"/>
</dbReference>
<comment type="catalytic activity">
    <reaction evidence="9">
        <text>n ATP + n H2O + a microtubule = n ADP + n phosphate + (n+1) alpha/beta tubulin heterodimers.</text>
        <dbReference type="EC" id="5.6.1.1"/>
    </reaction>
</comment>
<reference evidence="15" key="2">
    <citation type="submission" date="2025-09" db="UniProtKB">
        <authorList>
            <consortium name="Ensembl"/>
        </authorList>
    </citation>
    <scope>IDENTIFICATION</scope>
</reference>
<dbReference type="Pfam" id="PF00004">
    <property type="entry name" value="AAA"/>
    <property type="match status" value="1"/>
</dbReference>
<evidence type="ECO:0000259" key="14">
    <source>
        <dbReference type="SMART" id="SM00382"/>
    </source>
</evidence>
<protein>
    <recommendedName>
        <fullName evidence="10">microtubule-severing ATPase</fullName>
        <ecNumber evidence="10">5.6.1.1</ecNumber>
    </recommendedName>
</protein>
<dbReference type="InterPro" id="IPR003959">
    <property type="entry name" value="ATPase_AAA_core"/>
</dbReference>
<dbReference type="InterPro" id="IPR003593">
    <property type="entry name" value="AAA+_ATPase"/>
</dbReference>
<dbReference type="SMART" id="SM00382">
    <property type="entry name" value="AAA"/>
    <property type="match status" value="1"/>
</dbReference>
<keyword evidence="5 11" id="KW-0067">ATP-binding</keyword>
<evidence type="ECO:0000256" key="7">
    <source>
        <dbReference type="ARBA" id="ARBA00023212"/>
    </source>
</evidence>
<keyword evidence="13" id="KW-0732">Signal</keyword>
<sequence>MNMCRVAFLPFWCVGLLFFWGGGAGQKEQAVEWYKKGIEELEKGIAVLVIGQGDQCERARRLQSKMMTNLAMAKDRLQLLEKLQAVLQIPKPQMEVYNDSTNLACRNGHLQSESGAVPKKKDPLTHTSNSLPRSKTVAKTGSTGLSGHHRTPSYSGISTSVSRPAPNPAASTHKAAPKNSRTNKPSTPTTAPRKKKDLKIFRNVDSNLANLILNEIVDSGPAVKFDDIAGQELAKQALQEIVILPSLRPELFTGLRAPARGLLLFGPPGNGKTMLAKAVAAESNATFFNISAASLTSKYVSNIFLCFLDEVDSLLCERREGEHDASRRLKTEFLIEFDGVQSSGEDRILVMGATNRPQELDDAVLRRFTKRVYVSLPNEETRLILLKNLLSKQGSPLTQKELAQLARMTDGYSGSDLTALAKDAALGPIRELKPEQVKNMSASEMRNIKLSDFTESLKKIKRSLSPQTLEAYIRWNKDFGDTTV</sequence>
<keyword evidence="3" id="KW-0493">Microtubule</keyword>
<feature type="chain" id="PRO_5034025645" description="microtubule-severing ATPase" evidence="13">
    <location>
        <begin position="26"/>
        <end position="484"/>
    </location>
</feature>
<evidence type="ECO:0000313" key="16">
    <source>
        <dbReference type="Proteomes" id="UP000694555"/>
    </source>
</evidence>
<feature type="signal peptide" evidence="13">
    <location>
        <begin position="1"/>
        <end position="25"/>
    </location>
</feature>
<dbReference type="InterPro" id="IPR027417">
    <property type="entry name" value="P-loop_NTPase"/>
</dbReference>
<evidence type="ECO:0000256" key="6">
    <source>
        <dbReference type="ARBA" id="ARBA00023136"/>
    </source>
</evidence>
<keyword evidence="6" id="KW-0472">Membrane</keyword>
<reference evidence="15" key="1">
    <citation type="submission" date="2025-08" db="UniProtKB">
        <authorList>
            <consortium name="Ensembl"/>
        </authorList>
    </citation>
    <scope>IDENTIFICATION</scope>
</reference>
<dbReference type="Proteomes" id="UP000694555">
    <property type="component" value="Unplaced"/>
</dbReference>
<accession>A0A8C0BCI0</accession>
<evidence type="ECO:0000256" key="1">
    <source>
        <dbReference type="ARBA" id="ARBA00006914"/>
    </source>
</evidence>
<feature type="compositionally biased region" description="Polar residues" evidence="12">
    <location>
        <begin position="125"/>
        <end position="145"/>
    </location>
</feature>
<dbReference type="PANTHER" id="PTHR23074">
    <property type="entry name" value="AAA DOMAIN-CONTAINING"/>
    <property type="match status" value="1"/>
</dbReference>
<evidence type="ECO:0000256" key="9">
    <source>
        <dbReference type="ARBA" id="ARBA00036378"/>
    </source>
</evidence>
<keyword evidence="7" id="KW-0206">Cytoskeleton</keyword>
<dbReference type="Gene3D" id="1.10.8.60">
    <property type="match status" value="1"/>
</dbReference>
<dbReference type="EC" id="5.6.1.1" evidence="10"/>
<keyword evidence="4 11" id="KW-0547">Nucleotide-binding</keyword>
<evidence type="ECO:0000256" key="3">
    <source>
        <dbReference type="ARBA" id="ARBA00022701"/>
    </source>
</evidence>
<name>A0A8C0BCI0_9AVES</name>
<keyword evidence="2" id="KW-0963">Cytoplasm</keyword>
<dbReference type="FunFam" id="1.10.8.60:FF:000036">
    <property type="entry name" value="Spastin"/>
    <property type="match status" value="1"/>
</dbReference>
<dbReference type="InterPro" id="IPR003960">
    <property type="entry name" value="ATPase_AAA_CS"/>
</dbReference>
<dbReference type="InterPro" id="IPR050304">
    <property type="entry name" value="MT-severing_AAA_ATPase"/>
</dbReference>